<dbReference type="InterPro" id="IPR011626">
    <property type="entry name" value="Alpha-macroglobulin_TED"/>
</dbReference>
<feature type="chain" id="PRO_5004487528" evidence="3">
    <location>
        <begin position="22"/>
        <end position="1608"/>
    </location>
</feature>
<dbReference type="GO" id="GO:0005615">
    <property type="term" value="C:extracellular space"/>
    <property type="evidence" value="ECO:0007669"/>
    <property type="project" value="InterPro"/>
</dbReference>
<evidence type="ECO:0000256" key="2">
    <source>
        <dbReference type="ARBA" id="ARBA00022729"/>
    </source>
</evidence>
<dbReference type="InterPro" id="IPR008930">
    <property type="entry name" value="Terpenoid_cyclase/PrenylTrfase"/>
</dbReference>
<dbReference type="Pfam" id="PF01835">
    <property type="entry name" value="MG2"/>
    <property type="match status" value="1"/>
</dbReference>
<dbReference type="InterPro" id="IPR041246">
    <property type="entry name" value="Bact_MG10"/>
</dbReference>
<evidence type="ECO:0000256" key="3">
    <source>
        <dbReference type="SAM" id="SignalP"/>
    </source>
</evidence>
<dbReference type="InterPro" id="IPR002890">
    <property type="entry name" value="MG2"/>
</dbReference>
<feature type="domain" description="Alpha-2-macroglobulin" evidence="5">
    <location>
        <begin position="918"/>
        <end position="1006"/>
    </location>
</feature>
<dbReference type="InterPro" id="IPR001599">
    <property type="entry name" value="Macroglobln_a2"/>
</dbReference>
<dbReference type="Gene3D" id="1.50.10.20">
    <property type="match status" value="1"/>
</dbReference>
<gene>
    <name evidence="6" type="ORF">Dpo_1c06130</name>
</gene>
<dbReference type="Gene3D" id="2.60.40.1930">
    <property type="match status" value="1"/>
</dbReference>
<evidence type="ECO:0000313" key="6">
    <source>
        <dbReference type="EMBL" id="EMS81472.1"/>
    </source>
</evidence>
<dbReference type="Pfam" id="PF07678">
    <property type="entry name" value="TED_complement"/>
    <property type="match status" value="1"/>
</dbReference>
<dbReference type="InterPro" id="IPR041462">
    <property type="entry name" value="Bact_A2M_MG6"/>
</dbReference>
<comment type="caution">
    <text evidence="6">The sequence shown here is derived from an EMBL/GenBank/DDBJ whole genome shotgun (WGS) entry which is preliminary data.</text>
</comment>
<organism evidence="6 7">
    <name type="scientific">Desulfotignum phosphitoxidans DSM 13687</name>
    <dbReference type="NCBI Taxonomy" id="1286635"/>
    <lineage>
        <taxon>Bacteria</taxon>
        <taxon>Pseudomonadati</taxon>
        <taxon>Thermodesulfobacteriota</taxon>
        <taxon>Desulfobacteria</taxon>
        <taxon>Desulfobacterales</taxon>
        <taxon>Desulfobacteraceae</taxon>
        <taxon>Desulfotignum</taxon>
    </lineage>
</organism>
<dbReference type="Pfam" id="PF11974">
    <property type="entry name" value="bMG3"/>
    <property type="match status" value="1"/>
</dbReference>
<dbReference type="Pfam" id="PF17970">
    <property type="entry name" value="bMG1"/>
    <property type="match status" value="1"/>
</dbReference>
<accession>S0G7U2</accession>
<dbReference type="Pfam" id="PF17973">
    <property type="entry name" value="bMG10"/>
    <property type="match status" value="1"/>
</dbReference>
<keyword evidence="2 3" id="KW-0732">Signal</keyword>
<dbReference type="Pfam" id="PF00207">
    <property type="entry name" value="A2M"/>
    <property type="match status" value="1"/>
</dbReference>
<dbReference type="PANTHER" id="PTHR40094:SF1">
    <property type="entry name" value="UBIQUITIN DOMAIN-CONTAINING PROTEIN"/>
    <property type="match status" value="1"/>
</dbReference>
<dbReference type="Proteomes" id="UP000014216">
    <property type="component" value="Unassembled WGS sequence"/>
</dbReference>
<dbReference type="SUPFAM" id="SSF48239">
    <property type="entry name" value="Terpenoid cyclases/Protein prenyltransferases"/>
    <property type="match status" value="1"/>
</dbReference>
<dbReference type="RefSeq" id="WP_006964214.1">
    <property type="nucleotide sequence ID" value="NZ_APJX01000001.1"/>
</dbReference>
<dbReference type="SMART" id="SM01359">
    <property type="entry name" value="A2M_N_2"/>
    <property type="match status" value="1"/>
</dbReference>
<dbReference type="Pfam" id="PF07703">
    <property type="entry name" value="A2M_BRD"/>
    <property type="match status" value="1"/>
</dbReference>
<dbReference type="InterPro" id="IPR051802">
    <property type="entry name" value="YfhM-like"/>
</dbReference>
<evidence type="ECO:0000256" key="1">
    <source>
        <dbReference type="ARBA" id="ARBA00010556"/>
    </source>
</evidence>
<dbReference type="PANTHER" id="PTHR40094">
    <property type="entry name" value="ALPHA-2-MACROGLOBULIN HOMOLOG"/>
    <property type="match status" value="1"/>
</dbReference>
<dbReference type="Pfam" id="PF17972">
    <property type="entry name" value="bMG5"/>
    <property type="match status" value="1"/>
</dbReference>
<reference evidence="6 7" key="1">
    <citation type="journal article" date="2013" name="Genome Announc.">
        <title>Draft Genome Sequence of Desulfotignum phosphitoxidans DSM 13687 Strain FiPS-3.</title>
        <authorList>
            <person name="Poehlein A."/>
            <person name="Daniel R."/>
            <person name="Simeonova D.D."/>
        </authorList>
    </citation>
    <scope>NUCLEOTIDE SEQUENCE [LARGE SCALE GENOMIC DNA]</scope>
    <source>
        <strain evidence="6 7">DSM 13687</strain>
    </source>
</reference>
<evidence type="ECO:0000259" key="5">
    <source>
        <dbReference type="SMART" id="SM01360"/>
    </source>
</evidence>
<dbReference type="Pfam" id="PF21142">
    <property type="entry name" value="A2M_bMG2"/>
    <property type="match status" value="1"/>
</dbReference>
<dbReference type="GO" id="GO:0004866">
    <property type="term" value="F:endopeptidase inhibitor activity"/>
    <property type="evidence" value="ECO:0007669"/>
    <property type="project" value="InterPro"/>
</dbReference>
<dbReference type="EMBL" id="APJX01000001">
    <property type="protein sequence ID" value="EMS81472.1"/>
    <property type="molecule type" value="Genomic_DNA"/>
</dbReference>
<dbReference type="InterPro" id="IPR026284">
    <property type="entry name" value="A2MG_proteobact"/>
</dbReference>
<dbReference type="InterPro" id="IPR049120">
    <property type="entry name" value="A2M_bMG2"/>
</dbReference>
<keyword evidence="6" id="KW-0449">Lipoprotein</keyword>
<dbReference type="Pfam" id="PF17962">
    <property type="entry name" value="bMG6"/>
    <property type="match status" value="1"/>
</dbReference>
<protein>
    <submittedName>
        <fullName evidence="6">Putative extracellular lipoprotein</fullName>
    </submittedName>
</protein>
<feature type="signal peptide" evidence="3">
    <location>
        <begin position="1"/>
        <end position="21"/>
    </location>
</feature>
<dbReference type="CDD" id="cd02891">
    <property type="entry name" value="A2M_like"/>
    <property type="match status" value="1"/>
</dbReference>
<keyword evidence="7" id="KW-1185">Reference proteome</keyword>
<sequence>MKKILVVLGMVFFLSVTPASAGDSFEPLFAGQQTVDGSNALAVTFFEPVDTRQSLDTYFNVLDSDGTALEGSWIISKDPQILYFTNIEPATQYTVVILKGLNAASGRRLETAREFSVTTREITPAISFADNGFILASRLNQGLPVISMNIDQADIDFFRIRPDFIDEFRRDFSGTEQMYYHYSGMLKKYADLVYTGRWDIRIKKDLRTEVNLAVNTIEPLSVPGVYFAVLRGAGHYDYSMSCTWFTISDIGLHARRYQNRVQFQSQSLETAKPLAHVAIAGYDADGNILFETETDADGLAVQAGAFDSLAHVIARSGDSVSIMPMNVPALDLSEFRTAVAPFRPVELYVYGPRDLYRPGETLTLNGLLRNQDGEMTARIPVSGSVIQPDGRTVHEFTWKGRDLNHYQYDYTLPSDALTGRWRIAFRQAGTDLKEYGFIVSDFLPERMKLAVENPEGQGDILDRNAPVSIALTGDYLYGAPAAGCKADAAVRLNPARELFPEKWPGYEFGDAADTFSRSFQTGPVILDDDGKALLTIDNEWEDSEIPLRLTADTSLYDSGGRPVVRTKSWQIWPADTLVGIRLLSENGQVPGNSTARFEIIAVNKDGGKMEVDGLEAVVIKEHREYYWEYRNDRWQWHHTSQFYPIDRFTIDVDTAGPAEVSIPVEWGGYRLDIRNQETGLVTGTSFQAGWLPEGPSAGQPASRPDRVDLRLDKPFYRAGDTAKITVTPPESGSGYLFVESDTNLFTLPVTVPAEGKTFDIEIDPSWNRHDLYVSAVIVRQGKQHTHTLPKRAIGLVPLRLDRSDRTLSVAIDAPDTIEPDQTMDVSVRISHADGRTPQRAWVTLAAVDVGILNLTRFETPDPHAFFFQGRKYSPQLHDLYQDLIEPGKGEWARLRFGGDMAALARGGDKPATDVRIVSISKQAVPIDDTGHAVFSVDVPEFNGRLQIMAVAHTDRDFGSADRELTVASPLMTQITMPRFLAMGDRGSLAVDVHNLTDRHQELNLEMALTGPVQLTGQTAYPLSLAPNQKETLLFPVLAGQETGRTDILLTMDGVTTDGVTRQIQRSWFIDTRPAFPAVSRIFRPVLSPGETFDIQPEGMTHLMPGTIGVEAVLNADPPIDIAGHVARLNAYPYGCLEQITSAVFPHVLLSASDFARLGIRRSSPDDTDKKIRTGIQGLLEKQKSSGGFGLWDADSPESFWLTAYVTDFLLYAGQAGFDVPPRNLENALERLATYVRRPAAVRPAPYSSARHERAAARAYAAFVLARVQQLSLGDARALYRDEMDDLPGLLGQVQAGLALSLSGDSVQGKQIIDTAIAKASEIQRDPHLFCGDYGSRVRDLAASYFLVSRFLPEADNTAQLLVLLQEELDEREWLSTQEQNALVMAGSIRLTHPGKPWSAAVAAGDRQMALKQDTPGRMVSLNGESATGFTITNTGTDPLYLCVTLAGYPDEMPEKETSGIGISRRYLSPGGDPIDVTQLASGDRMIIELSFEAQKRAPDGLLVDLLPACLELEDPHLSGSMVIDDVRVDGQPIAAWHKQLDIRHTEYRDDRFVAAVNIPEKTPLRMFYPVRVVTPGEFLVPPPLAEDMYKPFIRGIGDTPPLIRVKNP</sequence>
<proteinExistence type="inferred from homology"/>
<comment type="similarity">
    <text evidence="1">Belongs to the protease inhibitor I39 (alpha-2-macroglobulin) family. Bacterial alpha-2-macroglobulin subfamily.</text>
</comment>
<dbReference type="SMART" id="SM01360">
    <property type="entry name" value="A2M"/>
    <property type="match status" value="1"/>
</dbReference>
<dbReference type="OrthoDB" id="9767116at2"/>
<dbReference type="InterPro" id="IPR021868">
    <property type="entry name" value="Alpha_2_Macroglob_MG3"/>
</dbReference>
<dbReference type="InterPro" id="IPR011625">
    <property type="entry name" value="A2M_N_BRD"/>
</dbReference>
<name>S0G7U2_9BACT</name>
<evidence type="ECO:0000259" key="4">
    <source>
        <dbReference type="SMART" id="SM01359"/>
    </source>
</evidence>
<dbReference type="InterPro" id="IPR040639">
    <property type="entry name" value="A2MG_MG1"/>
</dbReference>
<evidence type="ECO:0000313" key="7">
    <source>
        <dbReference type="Proteomes" id="UP000014216"/>
    </source>
</evidence>
<dbReference type="InterPro" id="IPR041203">
    <property type="entry name" value="Bact_A2M_MG5"/>
</dbReference>
<dbReference type="PIRSF" id="PIRSF038980">
    <property type="entry name" value="A2M_bac"/>
    <property type="match status" value="1"/>
</dbReference>
<feature type="domain" description="Alpha-2-macroglobulin bait region" evidence="4">
    <location>
        <begin position="707"/>
        <end position="854"/>
    </location>
</feature>